<sequence>MVRASIAARERFVSKTAPTGARRSDPALDKALALLDAAPLVDGHNDLPWVIREAARGDVVGYDLNRAHQETDTDIPRLREGKVAAQFWAAFLPTAIPHPGRAVLEQIDLIRRMNEAHPETFLPAVKASDVVRAKKAGKIASFITVEGGVGLENSLAPLRIWHAAGARLMTLCHNESLDWVDSATDRARHGGLTAFGRAVIAELNRLGMIVDLAHVSADVMRQVLDISTAPVVFSHSNARALCDHPRNVPDDVLARVKDNGGIVMATFVPKFIRPAGTQSPAAPASLEDLAGHIEYLADKAGLAHVGIGSDFFGGPTPAGLEHVGRFPHLIAEMIRRGWSDDAVVGLAGGNFLRVFRAVEREGRRQRTLRGPGLGTVESLDRAG</sequence>
<keyword evidence="2" id="KW-1185">Reference proteome</keyword>
<name>A0A6A7Y2P8_9HYPH</name>
<proteinExistence type="predicted"/>
<dbReference type="AlphaFoldDB" id="A0A6A7Y2P8"/>
<dbReference type="PANTHER" id="PTHR10443:SF12">
    <property type="entry name" value="DIPEPTIDASE"/>
    <property type="match status" value="1"/>
</dbReference>
<dbReference type="PROSITE" id="PS51365">
    <property type="entry name" value="RENAL_DIPEPTIDASE_2"/>
    <property type="match status" value="1"/>
</dbReference>
<dbReference type="SUPFAM" id="SSF51556">
    <property type="entry name" value="Metallo-dependent hydrolases"/>
    <property type="match status" value="1"/>
</dbReference>
<protein>
    <submittedName>
        <fullName evidence="1">Membrane dipeptidase</fullName>
    </submittedName>
</protein>
<organism evidence="1 2">
    <name type="scientific">Segnochrobactrum spirostomi</name>
    <dbReference type="NCBI Taxonomy" id="2608987"/>
    <lineage>
        <taxon>Bacteria</taxon>
        <taxon>Pseudomonadati</taxon>
        <taxon>Pseudomonadota</taxon>
        <taxon>Alphaproteobacteria</taxon>
        <taxon>Hyphomicrobiales</taxon>
        <taxon>Segnochrobactraceae</taxon>
        <taxon>Segnochrobactrum</taxon>
    </lineage>
</organism>
<dbReference type="Pfam" id="PF01244">
    <property type="entry name" value="Peptidase_M19"/>
    <property type="match status" value="1"/>
</dbReference>
<evidence type="ECO:0000313" key="2">
    <source>
        <dbReference type="Proteomes" id="UP000332515"/>
    </source>
</evidence>
<dbReference type="EMBL" id="VWNA01000001">
    <property type="protein sequence ID" value="MQT12637.1"/>
    <property type="molecule type" value="Genomic_DNA"/>
</dbReference>
<gene>
    <name evidence="1" type="ORF">F0357_08210</name>
</gene>
<dbReference type="InterPro" id="IPR008257">
    <property type="entry name" value="Pept_M19"/>
</dbReference>
<dbReference type="CDD" id="cd01301">
    <property type="entry name" value="rDP_like"/>
    <property type="match status" value="1"/>
</dbReference>
<evidence type="ECO:0000313" key="1">
    <source>
        <dbReference type="EMBL" id="MQT12637.1"/>
    </source>
</evidence>
<accession>A0A6A7Y2P8</accession>
<dbReference type="Gene3D" id="3.20.20.140">
    <property type="entry name" value="Metal-dependent hydrolases"/>
    <property type="match status" value="1"/>
</dbReference>
<dbReference type="GO" id="GO:0006508">
    <property type="term" value="P:proteolysis"/>
    <property type="evidence" value="ECO:0007669"/>
    <property type="project" value="InterPro"/>
</dbReference>
<dbReference type="InterPro" id="IPR032466">
    <property type="entry name" value="Metal_Hydrolase"/>
</dbReference>
<reference evidence="1 2" key="1">
    <citation type="submission" date="2019-09" db="EMBL/GenBank/DDBJ databases">
        <title>Segnochrobactrum spirostomi gen. nov., sp. nov., isolated from the ciliate Spirostomum cf. yagiui and description of a novel family, Segnochrobactraceae fam. nov. within the order Rhizobiales of the class Alphaproteobacteria.</title>
        <authorList>
            <person name="Akter S."/>
            <person name="Shazib S.U.A."/>
            <person name="Shin M.K."/>
        </authorList>
    </citation>
    <scope>NUCLEOTIDE SEQUENCE [LARGE SCALE GENOMIC DNA]</scope>
    <source>
        <strain evidence="1 2">Sp-1</strain>
    </source>
</reference>
<dbReference type="GO" id="GO:0070573">
    <property type="term" value="F:metallodipeptidase activity"/>
    <property type="evidence" value="ECO:0007669"/>
    <property type="project" value="InterPro"/>
</dbReference>
<dbReference type="PANTHER" id="PTHR10443">
    <property type="entry name" value="MICROSOMAL DIPEPTIDASE"/>
    <property type="match status" value="1"/>
</dbReference>
<comment type="caution">
    <text evidence="1">The sequence shown here is derived from an EMBL/GenBank/DDBJ whole genome shotgun (WGS) entry which is preliminary data.</text>
</comment>
<dbReference type="Proteomes" id="UP000332515">
    <property type="component" value="Unassembled WGS sequence"/>
</dbReference>